<name>A0AAV2H0F9_LYMST</name>
<feature type="non-terminal residue" evidence="1">
    <location>
        <position position="1"/>
    </location>
</feature>
<organism evidence="1 2">
    <name type="scientific">Lymnaea stagnalis</name>
    <name type="common">Great pond snail</name>
    <name type="synonym">Helix stagnalis</name>
    <dbReference type="NCBI Taxonomy" id="6523"/>
    <lineage>
        <taxon>Eukaryota</taxon>
        <taxon>Metazoa</taxon>
        <taxon>Spiralia</taxon>
        <taxon>Lophotrochozoa</taxon>
        <taxon>Mollusca</taxon>
        <taxon>Gastropoda</taxon>
        <taxon>Heterobranchia</taxon>
        <taxon>Euthyneura</taxon>
        <taxon>Panpulmonata</taxon>
        <taxon>Hygrophila</taxon>
        <taxon>Lymnaeoidea</taxon>
        <taxon>Lymnaeidae</taxon>
        <taxon>Lymnaea</taxon>
    </lineage>
</organism>
<dbReference type="Proteomes" id="UP001497497">
    <property type="component" value="Unassembled WGS sequence"/>
</dbReference>
<evidence type="ECO:0000313" key="1">
    <source>
        <dbReference type="EMBL" id="CAL1527139.1"/>
    </source>
</evidence>
<dbReference type="EMBL" id="CAXITT010000012">
    <property type="protein sequence ID" value="CAL1527139.1"/>
    <property type="molecule type" value="Genomic_DNA"/>
</dbReference>
<gene>
    <name evidence="1" type="ORF">GSLYS_00001316001</name>
</gene>
<dbReference type="AlphaFoldDB" id="A0AAV2H0F9"/>
<sequence>EKSTSREKCVASSPNFKSKQKIKVKKIFKGNASSISHTDNISRNGHVTAGTAEVELIEHEPGLQHRTSRRNSTSFKEVENIEQSGIKCNLTQVIPGSLVPTAPDVSEVALLFQNLKSV</sequence>
<reference evidence="1 2" key="1">
    <citation type="submission" date="2024-04" db="EMBL/GenBank/DDBJ databases">
        <authorList>
            <consortium name="Genoscope - CEA"/>
            <person name="William W."/>
        </authorList>
    </citation>
    <scope>NUCLEOTIDE SEQUENCE [LARGE SCALE GENOMIC DNA]</scope>
</reference>
<feature type="non-terminal residue" evidence="1">
    <location>
        <position position="118"/>
    </location>
</feature>
<accession>A0AAV2H0F9</accession>
<evidence type="ECO:0000313" key="2">
    <source>
        <dbReference type="Proteomes" id="UP001497497"/>
    </source>
</evidence>
<protein>
    <submittedName>
        <fullName evidence="1">Uncharacterized protein</fullName>
    </submittedName>
</protein>
<comment type="caution">
    <text evidence="1">The sequence shown here is derived from an EMBL/GenBank/DDBJ whole genome shotgun (WGS) entry which is preliminary data.</text>
</comment>
<proteinExistence type="predicted"/>
<keyword evidence="2" id="KW-1185">Reference proteome</keyword>